<evidence type="ECO:0000313" key="2">
    <source>
        <dbReference type="EMBL" id="PIZ48111.1"/>
    </source>
</evidence>
<dbReference type="AlphaFoldDB" id="A0A2M7TLU2"/>
<keyword evidence="1" id="KW-0472">Membrane</keyword>
<protein>
    <recommendedName>
        <fullName evidence="4">ABC transporter substrate-binding protein</fullName>
    </recommendedName>
</protein>
<evidence type="ECO:0000313" key="3">
    <source>
        <dbReference type="Proteomes" id="UP000229753"/>
    </source>
</evidence>
<keyword evidence="1" id="KW-0812">Transmembrane</keyword>
<gene>
    <name evidence="2" type="ORF">COY29_04255</name>
</gene>
<dbReference type="EMBL" id="PFNO01000139">
    <property type="protein sequence ID" value="PIZ48111.1"/>
    <property type="molecule type" value="Genomic_DNA"/>
</dbReference>
<dbReference type="SUPFAM" id="SSF53850">
    <property type="entry name" value="Periplasmic binding protein-like II"/>
    <property type="match status" value="1"/>
</dbReference>
<feature type="transmembrane region" description="Helical" evidence="1">
    <location>
        <begin position="30"/>
        <end position="49"/>
    </location>
</feature>
<dbReference type="Proteomes" id="UP000229753">
    <property type="component" value="Unassembled WGS sequence"/>
</dbReference>
<reference evidence="3" key="1">
    <citation type="submission" date="2017-09" db="EMBL/GenBank/DDBJ databases">
        <title>Depth-based differentiation of microbial function through sediment-hosted aquifers and enrichment of novel symbionts in the deep terrestrial subsurface.</title>
        <authorList>
            <person name="Probst A.J."/>
            <person name="Ladd B."/>
            <person name="Jarett J.K."/>
            <person name="Geller-Mcgrath D.E."/>
            <person name="Sieber C.M.K."/>
            <person name="Emerson J.B."/>
            <person name="Anantharaman K."/>
            <person name="Thomas B.C."/>
            <person name="Malmstrom R."/>
            <person name="Stieglmeier M."/>
            <person name="Klingl A."/>
            <person name="Woyke T."/>
            <person name="Ryan C.M."/>
            <person name="Banfield J.F."/>
        </authorList>
    </citation>
    <scope>NUCLEOTIDE SEQUENCE [LARGE SCALE GENOMIC DNA]</scope>
</reference>
<proteinExistence type="predicted"/>
<dbReference type="InterPro" id="IPR006059">
    <property type="entry name" value="SBP"/>
</dbReference>
<accession>A0A2M7TLU2</accession>
<sequence length="457" mass="50808">MIPLEVRYMPDQINPEVVVTSTPKKNFPKAFILIILALVLLGLGFFIYIKIKTSIKPSSGEIVWWGLWEDEATISPLIAEYEAKNPRIKIKYVAQSKEDYRERLTNALAKGTGPDIFTFHNSWVPMFKNYLDPIPAAVMTPSEFSQVFYPVMVSDLTSGTGILGIPLGYDALALFINNDIFASYGKNPPVTWDDLRSLAIELTTKDDQGVIIQSGVALGRTENVDHWQEILALMMLQNGVDLSNLIGKLAEDALTYFTYFSSVDGVWDTSLPTSTTMFAGGRLAMYFAPSWRVFEILQLNPSLNFKTVPLPQLAKGSSNQKDVTYATYWVQGVSNKGKNKTAAWEFLKFISSKDSLSKLYANASRQRKFGEAYPRVDMASLLTDNPILGSIIAQAPNARSWYLQSRTFDGPTGINSLINKYFEDAVNAVNARSTAVNVLPTVAQGVLQVLKQYGIAR</sequence>
<organism evidence="2 3">
    <name type="scientific">Candidatus Woesebacteria bacterium CG_4_10_14_0_2_um_filter_39_14</name>
    <dbReference type="NCBI Taxonomy" id="1975054"/>
    <lineage>
        <taxon>Bacteria</taxon>
        <taxon>Candidatus Woeseibacteriota</taxon>
    </lineage>
</organism>
<dbReference type="PANTHER" id="PTHR43649">
    <property type="entry name" value="ARABINOSE-BINDING PROTEIN-RELATED"/>
    <property type="match status" value="1"/>
</dbReference>
<evidence type="ECO:0008006" key="4">
    <source>
        <dbReference type="Google" id="ProtNLM"/>
    </source>
</evidence>
<keyword evidence="1" id="KW-1133">Transmembrane helix</keyword>
<dbReference type="Gene3D" id="3.40.190.10">
    <property type="entry name" value="Periplasmic binding protein-like II"/>
    <property type="match status" value="1"/>
</dbReference>
<dbReference type="Pfam" id="PF01547">
    <property type="entry name" value="SBP_bac_1"/>
    <property type="match status" value="1"/>
</dbReference>
<evidence type="ECO:0000256" key="1">
    <source>
        <dbReference type="SAM" id="Phobius"/>
    </source>
</evidence>
<comment type="caution">
    <text evidence="2">The sequence shown here is derived from an EMBL/GenBank/DDBJ whole genome shotgun (WGS) entry which is preliminary data.</text>
</comment>
<dbReference type="InterPro" id="IPR050490">
    <property type="entry name" value="Bact_solute-bd_prot1"/>
</dbReference>
<name>A0A2M7TLU2_9BACT</name>
<dbReference type="PANTHER" id="PTHR43649:SF12">
    <property type="entry name" value="DIACETYLCHITOBIOSE BINDING PROTEIN DASA"/>
    <property type="match status" value="1"/>
</dbReference>